<dbReference type="SUPFAM" id="SSF54523">
    <property type="entry name" value="Pili subunits"/>
    <property type="match status" value="1"/>
</dbReference>
<protein>
    <recommendedName>
        <fullName evidence="5">Prepilin-type N-terminal cleavage/methylation domain-containing protein</fullName>
    </recommendedName>
</protein>
<gene>
    <name evidence="3" type="ORF">A2744_04350</name>
</gene>
<evidence type="ECO:0008006" key="5">
    <source>
        <dbReference type="Google" id="ProtNLM"/>
    </source>
</evidence>
<dbReference type="Proteomes" id="UP000178240">
    <property type="component" value="Unassembled WGS sequence"/>
</dbReference>
<dbReference type="GO" id="GO:0015628">
    <property type="term" value="P:protein secretion by the type II secretion system"/>
    <property type="evidence" value="ECO:0007669"/>
    <property type="project" value="InterPro"/>
</dbReference>
<dbReference type="GO" id="GO:0015627">
    <property type="term" value="C:type II protein secretion system complex"/>
    <property type="evidence" value="ECO:0007669"/>
    <property type="project" value="InterPro"/>
</dbReference>
<evidence type="ECO:0000313" key="3">
    <source>
        <dbReference type="EMBL" id="OGY45407.1"/>
    </source>
</evidence>
<reference evidence="3 4" key="1">
    <citation type="journal article" date="2016" name="Nat. Commun.">
        <title>Thousands of microbial genomes shed light on interconnected biogeochemical processes in an aquifer system.</title>
        <authorList>
            <person name="Anantharaman K."/>
            <person name="Brown C.T."/>
            <person name="Hug L.A."/>
            <person name="Sharon I."/>
            <person name="Castelle C.J."/>
            <person name="Probst A.J."/>
            <person name="Thomas B.C."/>
            <person name="Singh A."/>
            <person name="Wilkins M.J."/>
            <person name="Karaoz U."/>
            <person name="Brodie E.L."/>
            <person name="Williams K.H."/>
            <person name="Hubbard S.S."/>
            <person name="Banfield J.F."/>
        </authorList>
    </citation>
    <scope>NUCLEOTIDE SEQUENCE [LARGE SCALE GENOMIC DNA]</scope>
</reference>
<evidence type="ECO:0000256" key="1">
    <source>
        <dbReference type="ARBA" id="ARBA00022481"/>
    </source>
</evidence>
<feature type="transmembrane region" description="Helical" evidence="2">
    <location>
        <begin position="12"/>
        <end position="35"/>
    </location>
</feature>
<keyword evidence="2" id="KW-0472">Membrane</keyword>
<name>A0A1G1Y1F4_9BACT</name>
<keyword evidence="1" id="KW-0488">Methylation</keyword>
<dbReference type="Gene3D" id="3.30.700.10">
    <property type="entry name" value="Glycoprotein, Type 4 Pilin"/>
    <property type="match status" value="1"/>
</dbReference>
<evidence type="ECO:0000313" key="4">
    <source>
        <dbReference type="Proteomes" id="UP000178240"/>
    </source>
</evidence>
<proteinExistence type="predicted"/>
<dbReference type="STRING" id="1797535.A2744_04350"/>
<dbReference type="AlphaFoldDB" id="A0A1G1Y1F4"/>
<keyword evidence="2" id="KW-0812">Transmembrane</keyword>
<sequence>MKNLHRNHRGFTAVEIMIVVAIIGILVAIAVPGFYKARIQSREHACQENLTKIDSAVEKWALEGSHPVGSAVSMADLLSGGYLKEEPKCPDANGGALCRQPRRHGADLPGG</sequence>
<dbReference type="PRINTS" id="PR00813">
    <property type="entry name" value="BCTERIALGSPG"/>
</dbReference>
<dbReference type="EMBL" id="MHIE01000021">
    <property type="protein sequence ID" value="OGY45407.1"/>
    <property type="molecule type" value="Genomic_DNA"/>
</dbReference>
<dbReference type="NCBIfam" id="TIGR02532">
    <property type="entry name" value="IV_pilin_GFxxxE"/>
    <property type="match status" value="1"/>
</dbReference>
<dbReference type="PANTHER" id="PTHR30093">
    <property type="entry name" value="GENERAL SECRETION PATHWAY PROTEIN G"/>
    <property type="match status" value="1"/>
</dbReference>
<evidence type="ECO:0000256" key="2">
    <source>
        <dbReference type="SAM" id="Phobius"/>
    </source>
</evidence>
<organism evidence="3 4">
    <name type="scientific">Candidatus Buchananbacteria bacterium RIFCSPHIGHO2_01_FULL_44_11</name>
    <dbReference type="NCBI Taxonomy" id="1797535"/>
    <lineage>
        <taxon>Bacteria</taxon>
        <taxon>Candidatus Buchananiibacteriota</taxon>
    </lineage>
</organism>
<keyword evidence="2" id="KW-1133">Transmembrane helix</keyword>
<dbReference type="InterPro" id="IPR012902">
    <property type="entry name" value="N_methyl_site"/>
</dbReference>
<dbReference type="InterPro" id="IPR000983">
    <property type="entry name" value="Bac_GSPG_pilin"/>
</dbReference>
<dbReference type="Pfam" id="PF07963">
    <property type="entry name" value="N_methyl"/>
    <property type="match status" value="1"/>
</dbReference>
<comment type="caution">
    <text evidence="3">The sequence shown here is derived from an EMBL/GenBank/DDBJ whole genome shotgun (WGS) entry which is preliminary data.</text>
</comment>
<dbReference type="InterPro" id="IPR045584">
    <property type="entry name" value="Pilin-like"/>
</dbReference>
<accession>A0A1G1Y1F4</accession>